<feature type="region of interest" description="Disordered" evidence="5">
    <location>
        <begin position="100"/>
        <end position="126"/>
    </location>
</feature>
<reference evidence="7 8" key="1">
    <citation type="submission" date="2015-07" db="EMBL/GenBank/DDBJ databases">
        <title>Comparative genomics of the Sigatoka disease complex on banana suggests a link between parallel evolutionary changes in Pseudocercospora fijiensis and Pseudocercospora eumusae and increased virulence on the banana host.</title>
        <authorList>
            <person name="Chang T.-C."/>
            <person name="Salvucci A."/>
            <person name="Crous P.W."/>
            <person name="Stergiopoulos I."/>
        </authorList>
    </citation>
    <scope>NUCLEOTIDE SEQUENCE [LARGE SCALE GENOMIC DNA]</scope>
    <source>
        <strain evidence="7 8">CBS 114824</strain>
    </source>
</reference>
<dbReference type="GO" id="GO:0004842">
    <property type="term" value="F:ubiquitin-protein transferase activity"/>
    <property type="evidence" value="ECO:0007669"/>
    <property type="project" value="TreeGrafter"/>
</dbReference>
<feature type="region of interest" description="Disordered" evidence="5">
    <location>
        <begin position="155"/>
        <end position="223"/>
    </location>
</feature>
<feature type="compositionally biased region" description="Basic and acidic residues" evidence="5">
    <location>
        <begin position="155"/>
        <end position="167"/>
    </location>
</feature>
<evidence type="ECO:0000259" key="6">
    <source>
        <dbReference type="PROSITE" id="PS50089"/>
    </source>
</evidence>
<evidence type="ECO:0000256" key="2">
    <source>
        <dbReference type="ARBA" id="ARBA00022771"/>
    </source>
</evidence>
<accession>A0A139GYR8</accession>
<keyword evidence="1" id="KW-0479">Metal-binding</keyword>
<dbReference type="Proteomes" id="UP000070133">
    <property type="component" value="Unassembled WGS sequence"/>
</dbReference>
<dbReference type="SUPFAM" id="SSF50044">
    <property type="entry name" value="SH3-domain"/>
    <property type="match status" value="1"/>
</dbReference>
<dbReference type="Gene3D" id="3.30.40.10">
    <property type="entry name" value="Zinc/RING finger domain, C3HC4 (zinc finger)"/>
    <property type="match status" value="1"/>
</dbReference>
<dbReference type="PROSITE" id="PS50089">
    <property type="entry name" value="ZF_RING_2"/>
    <property type="match status" value="1"/>
</dbReference>
<feature type="compositionally biased region" description="Low complexity" evidence="5">
    <location>
        <begin position="343"/>
        <end position="352"/>
    </location>
</feature>
<dbReference type="InterPro" id="IPR017907">
    <property type="entry name" value="Znf_RING_CS"/>
</dbReference>
<feature type="compositionally biased region" description="Basic and acidic residues" evidence="5">
    <location>
        <begin position="293"/>
        <end position="302"/>
    </location>
</feature>
<feature type="compositionally biased region" description="Basic and acidic residues" evidence="5">
    <location>
        <begin position="267"/>
        <end position="287"/>
    </location>
</feature>
<dbReference type="InterPro" id="IPR001841">
    <property type="entry name" value="Znf_RING"/>
</dbReference>
<keyword evidence="2 4" id="KW-0863">Zinc-finger</keyword>
<dbReference type="GO" id="GO:0005634">
    <property type="term" value="C:nucleus"/>
    <property type="evidence" value="ECO:0007669"/>
    <property type="project" value="TreeGrafter"/>
</dbReference>
<protein>
    <recommendedName>
        <fullName evidence="6">RING-type domain-containing protein</fullName>
    </recommendedName>
</protein>
<feature type="compositionally biased region" description="Basic and acidic residues" evidence="5">
    <location>
        <begin position="200"/>
        <end position="210"/>
    </location>
</feature>
<proteinExistence type="predicted"/>
<dbReference type="InterPro" id="IPR036028">
    <property type="entry name" value="SH3-like_dom_sf"/>
</dbReference>
<dbReference type="InterPro" id="IPR052256">
    <property type="entry name" value="E3_ubiquitin-ligase_CHFR"/>
</dbReference>
<dbReference type="GO" id="GO:0016567">
    <property type="term" value="P:protein ubiquitination"/>
    <property type="evidence" value="ECO:0007669"/>
    <property type="project" value="TreeGrafter"/>
</dbReference>
<comment type="caution">
    <text evidence="7">The sequence shown here is derived from an EMBL/GenBank/DDBJ whole genome shotgun (WGS) entry which is preliminary data.</text>
</comment>
<organism evidence="7 8">
    <name type="scientific">Pseudocercospora eumusae</name>
    <dbReference type="NCBI Taxonomy" id="321146"/>
    <lineage>
        <taxon>Eukaryota</taxon>
        <taxon>Fungi</taxon>
        <taxon>Dikarya</taxon>
        <taxon>Ascomycota</taxon>
        <taxon>Pezizomycotina</taxon>
        <taxon>Dothideomycetes</taxon>
        <taxon>Dothideomycetidae</taxon>
        <taxon>Mycosphaerellales</taxon>
        <taxon>Mycosphaerellaceae</taxon>
        <taxon>Pseudocercospora</taxon>
    </lineage>
</organism>
<gene>
    <name evidence="7" type="ORF">AC578_10471</name>
</gene>
<feature type="compositionally biased region" description="Low complexity" evidence="5">
    <location>
        <begin position="310"/>
        <end position="323"/>
    </location>
</feature>
<dbReference type="InterPro" id="IPR013083">
    <property type="entry name" value="Znf_RING/FYVE/PHD"/>
</dbReference>
<dbReference type="InterPro" id="IPR043145">
    <property type="entry name" value="Znf_ZZ_sf"/>
</dbReference>
<keyword evidence="3" id="KW-0862">Zinc</keyword>
<dbReference type="GO" id="GO:0008270">
    <property type="term" value="F:zinc ion binding"/>
    <property type="evidence" value="ECO:0007669"/>
    <property type="project" value="UniProtKB-KW"/>
</dbReference>
<dbReference type="OrthoDB" id="1305878at2759"/>
<feature type="compositionally biased region" description="Basic and acidic residues" evidence="5">
    <location>
        <begin position="106"/>
        <end position="116"/>
    </location>
</feature>
<dbReference type="SUPFAM" id="SSF57850">
    <property type="entry name" value="RING/U-box"/>
    <property type="match status" value="3"/>
</dbReference>
<dbReference type="Pfam" id="PF00097">
    <property type="entry name" value="zf-C3HC4"/>
    <property type="match status" value="1"/>
</dbReference>
<feature type="region of interest" description="Disordered" evidence="5">
    <location>
        <begin position="267"/>
        <end position="491"/>
    </location>
</feature>
<name>A0A139GYR8_9PEZI</name>
<dbReference type="PANTHER" id="PTHR16079:SF4">
    <property type="entry name" value="E3 UBIQUITIN-PROTEIN LIGASE CHFR"/>
    <property type="match status" value="1"/>
</dbReference>
<evidence type="ECO:0000313" key="8">
    <source>
        <dbReference type="Proteomes" id="UP000070133"/>
    </source>
</evidence>
<evidence type="ECO:0000256" key="3">
    <source>
        <dbReference type="ARBA" id="ARBA00022833"/>
    </source>
</evidence>
<feature type="compositionally biased region" description="Polar residues" evidence="5">
    <location>
        <begin position="467"/>
        <end position="484"/>
    </location>
</feature>
<dbReference type="AlphaFoldDB" id="A0A139GYR8"/>
<sequence length="855" mass="95231">MADNDGGGSSGGGGGLLDLEKELQCSICTDVLYQPLTLLDCLHTFCGACLKEWFTWQATAATTSRNRHNPSPYTCPQCREHVRGTKADWRTTTLLEGFLKANPGKAKSDEEKEESRQQYTPGENVLLAVQQRVEDTDSEDERLLAEVRELSMAHVDPETARRRAERVARRRQERSQRHPRPEELGSQQQSSRWVAHQAARQREEDERQVEHQPSLRSLLSDSEISSADVQEEILQSISSEGLLDGIDIDHLTPAQEEELTERIAEAYRRRQRNRDRSRNRDRGENQHETPQPEPRRTVESSGRRAPSPPQQTQTQTQTRSRPPISRPHLFEQSSAGAERGQRRSASSTSQRTRQSEVRETTSSQPPSAARSTTDIAVPSQTNGRSTSQSRPRALSGNSRSSTDPAGVRDNVQRVRAASNSLRPDSHSSTAASRPRSRDSQSSQPGRRRPGPATSDSVASRPEPPPSTTFVARPQTSPTTNQQSVRPAASASAFAPESASTLSAFPTIACSCCQRPDLAQSLHYNCSKCDSGNFNLCLSCYRDGRGCRHWFGFGLMAMYRYRRAQEEGSGQYLSGYEYPHLLTPRKYMQASQPDSSPELQEGAFCEHCLKYTNDCYWYCEICLEGAWGYCNTCVLRGNHCTHPLLPLAHISTLRNASHDPSKLAFLPVPHLKQHSYVLLPVLTDCDICRLPIPPRATRFHCYTCSDGDYDICNDCYNSLVAMGKISSKDGPDGWRRCLNGHRMSVIGYQDTPYGGGQRRLTLREMVGGWRLKEEGTPSGGDAVLVAGRTAVVPPDGGVGYKCLAQWSRWPKEGDVDELAVPKNAEIRECEDRNSDWAVGVYDGTVGLFPVNHTRKI</sequence>
<dbReference type="SMART" id="SM00184">
    <property type="entry name" value="RING"/>
    <property type="match status" value="1"/>
</dbReference>
<feature type="compositionally biased region" description="Polar residues" evidence="5">
    <location>
        <begin position="214"/>
        <end position="223"/>
    </location>
</feature>
<feature type="compositionally biased region" description="Polar residues" evidence="5">
    <location>
        <begin position="360"/>
        <end position="403"/>
    </location>
</feature>
<dbReference type="InterPro" id="IPR018957">
    <property type="entry name" value="Znf_C3HC4_RING-type"/>
</dbReference>
<feature type="compositionally biased region" description="Polar residues" evidence="5">
    <location>
        <begin position="417"/>
        <end position="431"/>
    </location>
</feature>
<dbReference type="Gene3D" id="3.30.60.90">
    <property type="match status" value="1"/>
</dbReference>
<feature type="domain" description="RING-type" evidence="6">
    <location>
        <begin position="25"/>
        <end position="79"/>
    </location>
</feature>
<keyword evidence="8" id="KW-1185">Reference proteome</keyword>
<evidence type="ECO:0000313" key="7">
    <source>
        <dbReference type="EMBL" id="KXS95311.1"/>
    </source>
</evidence>
<dbReference type="STRING" id="321146.A0A139GYR8"/>
<feature type="compositionally biased region" description="Basic and acidic residues" evidence="5">
    <location>
        <begin position="173"/>
        <end position="183"/>
    </location>
</feature>
<dbReference type="GO" id="GO:0006511">
    <property type="term" value="P:ubiquitin-dependent protein catabolic process"/>
    <property type="evidence" value="ECO:0007669"/>
    <property type="project" value="TreeGrafter"/>
</dbReference>
<evidence type="ECO:0000256" key="5">
    <source>
        <dbReference type="SAM" id="MobiDB-lite"/>
    </source>
</evidence>
<dbReference type="PANTHER" id="PTHR16079">
    <property type="entry name" value="UBIQUITIN LIGASE PROTEIN CHFR"/>
    <property type="match status" value="1"/>
</dbReference>
<dbReference type="EMBL" id="LFZN01000222">
    <property type="protein sequence ID" value="KXS95311.1"/>
    <property type="molecule type" value="Genomic_DNA"/>
</dbReference>
<evidence type="ECO:0000256" key="1">
    <source>
        <dbReference type="ARBA" id="ARBA00022723"/>
    </source>
</evidence>
<dbReference type="PROSITE" id="PS00518">
    <property type="entry name" value="ZF_RING_1"/>
    <property type="match status" value="1"/>
</dbReference>
<evidence type="ECO:0000256" key="4">
    <source>
        <dbReference type="PROSITE-ProRule" id="PRU00175"/>
    </source>
</evidence>